<gene>
    <name evidence="2" type="ORF">D4764_20G0008080</name>
</gene>
<evidence type="ECO:0000313" key="3">
    <source>
        <dbReference type="Proteomes" id="UP000324091"/>
    </source>
</evidence>
<sequence length="91" mass="10704">MEIQYFNAQEMKELKMKYKAFFSDRSNISFDMHPMLEKREGRNLEQDQAHVGTLLVMGGGGGGGRERRGEERRGEERRGEERRGEERRNII</sequence>
<dbReference type="EMBL" id="RHFK02000013">
    <property type="protein sequence ID" value="TWW66776.1"/>
    <property type="molecule type" value="Genomic_DNA"/>
</dbReference>
<proteinExistence type="predicted"/>
<feature type="compositionally biased region" description="Basic and acidic residues" evidence="1">
    <location>
        <begin position="64"/>
        <end position="91"/>
    </location>
</feature>
<name>A0A5C6NI83_9TELE</name>
<protein>
    <submittedName>
        <fullName evidence="2">Uncharacterized protein</fullName>
    </submittedName>
</protein>
<reference evidence="2 3" key="1">
    <citation type="submission" date="2019-04" db="EMBL/GenBank/DDBJ databases">
        <title>Chromosome genome assembly for Takifugu flavidus.</title>
        <authorList>
            <person name="Xiao S."/>
        </authorList>
    </citation>
    <scope>NUCLEOTIDE SEQUENCE [LARGE SCALE GENOMIC DNA]</scope>
    <source>
        <strain evidence="2">HTHZ2018</strain>
        <tissue evidence="2">Muscle</tissue>
    </source>
</reference>
<evidence type="ECO:0000313" key="2">
    <source>
        <dbReference type="EMBL" id="TWW66776.1"/>
    </source>
</evidence>
<dbReference type="AlphaFoldDB" id="A0A5C6NI83"/>
<organism evidence="2 3">
    <name type="scientific">Takifugu flavidus</name>
    <name type="common">sansaifugu</name>
    <dbReference type="NCBI Taxonomy" id="433684"/>
    <lineage>
        <taxon>Eukaryota</taxon>
        <taxon>Metazoa</taxon>
        <taxon>Chordata</taxon>
        <taxon>Craniata</taxon>
        <taxon>Vertebrata</taxon>
        <taxon>Euteleostomi</taxon>
        <taxon>Actinopterygii</taxon>
        <taxon>Neopterygii</taxon>
        <taxon>Teleostei</taxon>
        <taxon>Neoteleostei</taxon>
        <taxon>Acanthomorphata</taxon>
        <taxon>Eupercaria</taxon>
        <taxon>Tetraodontiformes</taxon>
        <taxon>Tetradontoidea</taxon>
        <taxon>Tetraodontidae</taxon>
        <taxon>Takifugu</taxon>
    </lineage>
</organism>
<keyword evidence="3" id="KW-1185">Reference proteome</keyword>
<accession>A0A5C6NI83</accession>
<dbReference type="Proteomes" id="UP000324091">
    <property type="component" value="Chromosome 20"/>
</dbReference>
<feature type="region of interest" description="Disordered" evidence="1">
    <location>
        <begin position="54"/>
        <end position="91"/>
    </location>
</feature>
<comment type="caution">
    <text evidence="2">The sequence shown here is derived from an EMBL/GenBank/DDBJ whole genome shotgun (WGS) entry which is preliminary data.</text>
</comment>
<evidence type="ECO:0000256" key="1">
    <source>
        <dbReference type="SAM" id="MobiDB-lite"/>
    </source>
</evidence>